<name>A0ABQ7GBL8_DUNSA</name>
<comment type="caution">
    <text evidence="1">The sequence shown here is derived from an EMBL/GenBank/DDBJ whole genome shotgun (WGS) entry which is preliminary data.</text>
</comment>
<dbReference type="EMBL" id="MU069905">
    <property type="protein sequence ID" value="KAF5831992.1"/>
    <property type="molecule type" value="Genomic_DNA"/>
</dbReference>
<accession>A0ABQ7GBL8</accession>
<evidence type="ECO:0008006" key="3">
    <source>
        <dbReference type="Google" id="ProtNLM"/>
    </source>
</evidence>
<evidence type="ECO:0000313" key="1">
    <source>
        <dbReference type="EMBL" id="KAF5831992.1"/>
    </source>
</evidence>
<gene>
    <name evidence="1" type="ORF">DUNSADRAFT_12307</name>
</gene>
<evidence type="ECO:0000313" key="2">
    <source>
        <dbReference type="Proteomes" id="UP000815325"/>
    </source>
</evidence>
<sequence length="95" mass="10303">MNLYSGLSPDWVVRGATPSPSSNVIVSSCVNRRISTRKHAKARRYACYATEQPVGVASLSSSVSALDSMQADDLLQEMARAVCGTWRPANVAWED</sequence>
<dbReference type="Proteomes" id="UP000815325">
    <property type="component" value="Unassembled WGS sequence"/>
</dbReference>
<organism evidence="1 2">
    <name type="scientific">Dunaliella salina</name>
    <name type="common">Green alga</name>
    <name type="synonym">Protococcus salinus</name>
    <dbReference type="NCBI Taxonomy" id="3046"/>
    <lineage>
        <taxon>Eukaryota</taxon>
        <taxon>Viridiplantae</taxon>
        <taxon>Chlorophyta</taxon>
        <taxon>core chlorophytes</taxon>
        <taxon>Chlorophyceae</taxon>
        <taxon>CS clade</taxon>
        <taxon>Chlamydomonadales</taxon>
        <taxon>Dunaliellaceae</taxon>
        <taxon>Dunaliella</taxon>
    </lineage>
</organism>
<reference evidence="1" key="1">
    <citation type="submission" date="2017-08" db="EMBL/GenBank/DDBJ databases">
        <authorList>
            <person name="Polle J.E."/>
            <person name="Barry K."/>
            <person name="Cushman J."/>
            <person name="Schmutz J."/>
            <person name="Tran D."/>
            <person name="Hathwaick L.T."/>
            <person name="Yim W.C."/>
            <person name="Jenkins J."/>
            <person name="Mckie-Krisberg Z.M."/>
            <person name="Prochnik S."/>
            <person name="Lindquist E."/>
            <person name="Dockter R.B."/>
            <person name="Adam C."/>
            <person name="Molina H."/>
            <person name="Bunkerborg J."/>
            <person name="Jin E."/>
            <person name="Buchheim M."/>
            <person name="Magnuson J."/>
        </authorList>
    </citation>
    <scope>NUCLEOTIDE SEQUENCE</scope>
    <source>
        <strain evidence="1">CCAP 19/18</strain>
    </source>
</reference>
<proteinExistence type="predicted"/>
<keyword evidence="2" id="KW-1185">Reference proteome</keyword>
<protein>
    <recommendedName>
        <fullName evidence="3">Encoded protein</fullName>
    </recommendedName>
</protein>